<evidence type="ECO:0000313" key="3">
    <source>
        <dbReference type="Proteomes" id="UP001352852"/>
    </source>
</evidence>
<keyword evidence="3" id="KW-1185">Reference proteome</keyword>
<feature type="compositionally biased region" description="Basic and acidic residues" evidence="1">
    <location>
        <begin position="1"/>
        <end position="39"/>
    </location>
</feature>
<protein>
    <submittedName>
        <fullName evidence="2">Uncharacterized protein</fullName>
    </submittedName>
</protein>
<evidence type="ECO:0000256" key="1">
    <source>
        <dbReference type="SAM" id="MobiDB-lite"/>
    </source>
</evidence>
<accession>A0ABU7E8F1</accession>
<evidence type="ECO:0000313" key="2">
    <source>
        <dbReference type="EMBL" id="MED6283512.1"/>
    </source>
</evidence>
<dbReference type="Proteomes" id="UP001352852">
    <property type="component" value="Unassembled WGS sequence"/>
</dbReference>
<name>A0ABU7E8F1_9TELE</name>
<sequence length="85" mass="9503">MEGQTDKMDGNHSQEEKEKKEVEERTYGKDKLRETKGTKPADGALVHSCCSVSLLSCADDNCSSHFHSTEPTDLQTKSTETWLNI</sequence>
<feature type="region of interest" description="Disordered" evidence="1">
    <location>
        <begin position="1"/>
        <end position="42"/>
    </location>
</feature>
<feature type="region of interest" description="Disordered" evidence="1">
    <location>
        <begin position="66"/>
        <end position="85"/>
    </location>
</feature>
<dbReference type="EMBL" id="JAHUTJ010049776">
    <property type="protein sequence ID" value="MED6283512.1"/>
    <property type="molecule type" value="Genomic_DNA"/>
</dbReference>
<gene>
    <name evidence="2" type="ORF">CHARACLAT_009634</name>
</gene>
<comment type="caution">
    <text evidence="2">The sequence shown here is derived from an EMBL/GenBank/DDBJ whole genome shotgun (WGS) entry which is preliminary data.</text>
</comment>
<reference evidence="2 3" key="1">
    <citation type="submission" date="2021-06" db="EMBL/GenBank/DDBJ databases">
        <authorList>
            <person name="Palmer J.M."/>
        </authorList>
    </citation>
    <scope>NUCLEOTIDE SEQUENCE [LARGE SCALE GENOMIC DNA]</scope>
    <source>
        <strain evidence="2 3">CL_MEX2019</strain>
        <tissue evidence="2">Muscle</tissue>
    </source>
</reference>
<organism evidence="2 3">
    <name type="scientific">Characodon lateralis</name>
    <dbReference type="NCBI Taxonomy" id="208331"/>
    <lineage>
        <taxon>Eukaryota</taxon>
        <taxon>Metazoa</taxon>
        <taxon>Chordata</taxon>
        <taxon>Craniata</taxon>
        <taxon>Vertebrata</taxon>
        <taxon>Euteleostomi</taxon>
        <taxon>Actinopterygii</taxon>
        <taxon>Neopterygii</taxon>
        <taxon>Teleostei</taxon>
        <taxon>Neoteleostei</taxon>
        <taxon>Acanthomorphata</taxon>
        <taxon>Ovalentaria</taxon>
        <taxon>Atherinomorphae</taxon>
        <taxon>Cyprinodontiformes</taxon>
        <taxon>Goodeidae</taxon>
        <taxon>Characodon</taxon>
    </lineage>
</organism>
<proteinExistence type="predicted"/>